<evidence type="ECO:0000313" key="2">
    <source>
        <dbReference type="EMBL" id="TQM03173.1"/>
    </source>
</evidence>
<feature type="chain" id="PRO_5021996236" description="Serine/threonine protein kinase" evidence="1">
    <location>
        <begin position="30"/>
        <end position="221"/>
    </location>
</feature>
<dbReference type="Proteomes" id="UP000315677">
    <property type="component" value="Unassembled WGS sequence"/>
</dbReference>
<sequence>MTRYAPLLTLGAAAALGGGLLLVNTAATSAGTAPAPVALSAAPAGPDPAPPAAPPAPPAVTDVAYAGRSAGDEVTVAIAVRDGRAVGYVCDGDEVESWLEGTLTGADLRLADAGGTPVVTATATGEAVLGAVTVDGEERPFAAEGVTGPAGLYEGRADVRGVTTRIGWIVDGAGDVTGVASASGVRRPAPALDPADPAATTIDGVPVEVTALDGGDEVIRR</sequence>
<proteinExistence type="predicted"/>
<keyword evidence="1" id="KW-0732">Signal</keyword>
<dbReference type="OrthoDB" id="4538973at2"/>
<dbReference type="AlphaFoldDB" id="A0A543D1E9"/>
<protein>
    <recommendedName>
        <fullName evidence="4">Serine/threonine protein kinase</fullName>
    </recommendedName>
</protein>
<organism evidence="2 3">
    <name type="scientific">Pseudonocardia kunmingensis</name>
    <dbReference type="NCBI Taxonomy" id="630975"/>
    <lineage>
        <taxon>Bacteria</taxon>
        <taxon>Bacillati</taxon>
        <taxon>Actinomycetota</taxon>
        <taxon>Actinomycetes</taxon>
        <taxon>Pseudonocardiales</taxon>
        <taxon>Pseudonocardiaceae</taxon>
        <taxon>Pseudonocardia</taxon>
    </lineage>
</organism>
<evidence type="ECO:0008006" key="4">
    <source>
        <dbReference type="Google" id="ProtNLM"/>
    </source>
</evidence>
<dbReference type="RefSeq" id="WP_142063104.1">
    <property type="nucleotide sequence ID" value="NZ_VFPA01000006.1"/>
</dbReference>
<name>A0A543D1E9_9PSEU</name>
<evidence type="ECO:0000256" key="1">
    <source>
        <dbReference type="SAM" id="SignalP"/>
    </source>
</evidence>
<comment type="caution">
    <text evidence="2">The sequence shown here is derived from an EMBL/GenBank/DDBJ whole genome shotgun (WGS) entry which is preliminary data.</text>
</comment>
<reference evidence="2 3" key="1">
    <citation type="submission" date="2019-06" db="EMBL/GenBank/DDBJ databases">
        <title>Sequencing the genomes of 1000 actinobacteria strains.</title>
        <authorList>
            <person name="Klenk H.-P."/>
        </authorList>
    </citation>
    <scope>NUCLEOTIDE SEQUENCE [LARGE SCALE GENOMIC DNA]</scope>
    <source>
        <strain evidence="2 3">DSM 45301</strain>
    </source>
</reference>
<accession>A0A543D1E9</accession>
<evidence type="ECO:0000313" key="3">
    <source>
        <dbReference type="Proteomes" id="UP000315677"/>
    </source>
</evidence>
<feature type="signal peptide" evidence="1">
    <location>
        <begin position="1"/>
        <end position="29"/>
    </location>
</feature>
<dbReference type="EMBL" id="VFPA01000006">
    <property type="protein sequence ID" value="TQM03173.1"/>
    <property type="molecule type" value="Genomic_DNA"/>
</dbReference>
<keyword evidence="3" id="KW-1185">Reference proteome</keyword>
<gene>
    <name evidence="2" type="ORF">FB558_7823</name>
</gene>